<dbReference type="RefSeq" id="WP_158051114.1">
    <property type="nucleotide sequence ID" value="NZ_WBKB01000001.1"/>
</dbReference>
<dbReference type="Gene3D" id="3.10.450.50">
    <property type="match status" value="1"/>
</dbReference>
<dbReference type="AlphaFoldDB" id="A0A7J5BFV0"/>
<name>A0A7J5BFV0_9MICO</name>
<dbReference type="CDD" id="cd00531">
    <property type="entry name" value="NTF2_like"/>
    <property type="match status" value="1"/>
</dbReference>
<dbReference type="OrthoDB" id="2599042at2"/>
<organism evidence="2 3">
    <name type="scientific">Gulosibacter chungangensis</name>
    <dbReference type="NCBI Taxonomy" id="979746"/>
    <lineage>
        <taxon>Bacteria</taxon>
        <taxon>Bacillati</taxon>
        <taxon>Actinomycetota</taxon>
        <taxon>Actinomycetes</taxon>
        <taxon>Micrococcales</taxon>
        <taxon>Microbacteriaceae</taxon>
        <taxon>Gulosibacter</taxon>
    </lineage>
</organism>
<reference evidence="2 3" key="1">
    <citation type="submission" date="2019-09" db="EMBL/GenBank/DDBJ databases">
        <title>Phylogeny of genus Pseudoclavibacter and closely related genus.</title>
        <authorList>
            <person name="Li Y."/>
        </authorList>
    </citation>
    <scope>NUCLEOTIDE SEQUENCE [LARGE SCALE GENOMIC DNA]</scope>
    <source>
        <strain evidence="2 3">KCTC 13959</strain>
    </source>
</reference>
<protein>
    <submittedName>
        <fullName evidence="2">Nuclear transport factor 2 family protein</fullName>
    </submittedName>
</protein>
<dbReference type="Pfam" id="PF13577">
    <property type="entry name" value="SnoaL_4"/>
    <property type="match status" value="1"/>
</dbReference>
<dbReference type="EMBL" id="WBKB01000001">
    <property type="protein sequence ID" value="KAB1645104.1"/>
    <property type="molecule type" value="Genomic_DNA"/>
</dbReference>
<dbReference type="InterPro" id="IPR037401">
    <property type="entry name" value="SnoaL-like"/>
</dbReference>
<dbReference type="SUPFAM" id="SSF54427">
    <property type="entry name" value="NTF2-like"/>
    <property type="match status" value="1"/>
</dbReference>
<dbReference type="InterPro" id="IPR032710">
    <property type="entry name" value="NTF2-like_dom_sf"/>
</dbReference>
<evidence type="ECO:0000313" key="3">
    <source>
        <dbReference type="Proteomes" id="UP000433493"/>
    </source>
</evidence>
<proteinExistence type="predicted"/>
<accession>A0A7J5BFV0</accession>
<gene>
    <name evidence="2" type="ORF">F8O05_02280</name>
</gene>
<feature type="domain" description="SnoaL-like" evidence="1">
    <location>
        <begin position="28"/>
        <end position="147"/>
    </location>
</feature>
<dbReference type="Proteomes" id="UP000433493">
    <property type="component" value="Unassembled WGS sequence"/>
</dbReference>
<comment type="caution">
    <text evidence="2">The sequence shown here is derived from an EMBL/GenBank/DDBJ whole genome shotgun (WGS) entry which is preliminary data.</text>
</comment>
<evidence type="ECO:0000313" key="2">
    <source>
        <dbReference type="EMBL" id="KAB1645104.1"/>
    </source>
</evidence>
<sequence>MDDLFRRSAAPRKANPLSETDVLSRLEVLEQKESIRAVLADYCYTCDALKSASTLNDLFDEDAILLNPAGEIRGRESIVGYYREVIEDTTFSRHHIVNQVIEITAPKSAQHRAYFLAFIGRAGESKTIFGHYEDELALTGDGWKFVRKANVIDKVTILSQGWA</sequence>
<keyword evidence="3" id="KW-1185">Reference proteome</keyword>
<evidence type="ECO:0000259" key="1">
    <source>
        <dbReference type="Pfam" id="PF13577"/>
    </source>
</evidence>